<dbReference type="Gene3D" id="2.130.10.10">
    <property type="entry name" value="YVTN repeat-like/Quinoprotein amine dehydrogenase"/>
    <property type="match status" value="1"/>
</dbReference>
<dbReference type="GO" id="GO:0016829">
    <property type="term" value="F:lyase activity"/>
    <property type="evidence" value="ECO:0007669"/>
    <property type="project" value="UniProtKB-KW"/>
</dbReference>
<keyword evidence="1" id="KW-0456">Lyase</keyword>
<dbReference type="Proteomes" id="UP000283387">
    <property type="component" value="Unassembled WGS sequence"/>
</dbReference>
<dbReference type="Pfam" id="PF07676">
    <property type="entry name" value="PD40"/>
    <property type="match status" value="2"/>
</dbReference>
<comment type="caution">
    <text evidence="1">The sequence shown here is derived from an EMBL/GenBank/DDBJ whole genome shotgun (WGS) entry which is preliminary data.</text>
</comment>
<reference evidence="1 2" key="1">
    <citation type="submission" date="2018-09" db="EMBL/GenBank/DDBJ databases">
        <title>Genomic Encyclopedia of Archaeal and Bacterial Type Strains, Phase II (KMG-II): from individual species to whole genera.</title>
        <authorList>
            <person name="Goeker M."/>
        </authorList>
    </citation>
    <scope>NUCLEOTIDE SEQUENCE [LARGE SCALE GENOMIC DNA]</scope>
    <source>
        <strain evidence="1 2">DSM 27148</strain>
    </source>
</reference>
<keyword evidence="2" id="KW-1185">Reference proteome</keyword>
<dbReference type="InterPro" id="IPR011659">
    <property type="entry name" value="WD40"/>
</dbReference>
<dbReference type="RefSeq" id="WP_120274251.1">
    <property type="nucleotide sequence ID" value="NZ_RAPN01000001.1"/>
</dbReference>
<dbReference type="SUPFAM" id="SSF82171">
    <property type="entry name" value="DPP6 N-terminal domain-like"/>
    <property type="match status" value="1"/>
</dbReference>
<sequence>MNQQLIRFGECLAAVLLGAVSFISTEIQAQIINGKDYSGLSGVYHTFDMAGDDVFGQRFPAENFSYVDELTGTNVNALTTSRHNNSKMYQTHPQWTADGKYVVITSDRTSTHEKRDRQAYAISMDNFEITQITTGDRGSDLHLGWHTNAAYLFRGNRLVKLNLDELLADSEKGEVGEPEDYEDLLATVPDSIRPSGLGLDANENRVFFSRGLGIDKSEIYCVDFESGETTKVLEVPFRIGHLQSNPFVTGEVMYCWETGGDSPQRMWYMKVDENGKVNNRAIYEEDPNDWVTHEVFMGPDDILFHLMGHLDRLQTNQTGLYSLNIRTNKLTFHGQTGTGGFWHCNATPDRKWIVTDTFDGKLYRINAEDNNDWALLTQGHRGISVSPFTSEAHLHPSVSPDGKWVLINSSRFTESDVLLLPLFPGK</sequence>
<dbReference type="InterPro" id="IPR015943">
    <property type="entry name" value="WD40/YVTN_repeat-like_dom_sf"/>
</dbReference>
<dbReference type="AlphaFoldDB" id="A0A419W978"/>
<protein>
    <submittedName>
        <fullName evidence="1">Oligogalacturonide lyase</fullName>
    </submittedName>
</protein>
<organism evidence="1 2">
    <name type="scientific">Mangrovibacterium diazotrophicum</name>
    <dbReference type="NCBI Taxonomy" id="1261403"/>
    <lineage>
        <taxon>Bacteria</taxon>
        <taxon>Pseudomonadati</taxon>
        <taxon>Bacteroidota</taxon>
        <taxon>Bacteroidia</taxon>
        <taxon>Marinilabiliales</taxon>
        <taxon>Prolixibacteraceae</taxon>
        <taxon>Mangrovibacterium</taxon>
    </lineage>
</organism>
<name>A0A419W978_9BACT</name>
<evidence type="ECO:0000313" key="2">
    <source>
        <dbReference type="Proteomes" id="UP000283387"/>
    </source>
</evidence>
<gene>
    <name evidence="1" type="ORF">BC643_2395</name>
</gene>
<evidence type="ECO:0000313" key="1">
    <source>
        <dbReference type="EMBL" id="RKD92025.1"/>
    </source>
</evidence>
<dbReference type="EMBL" id="RAPN01000001">
    <property type="protein sequence ID" value="RKD92025.1"/>
    <property type="molecule type" value="Genomic_DNA"/>
</dbReference>
<dbReference type="OrthoDB" id="8432779at2"/>
<accession>A0A419W978</accession>
<proteinExistence type="predicted"/>